<dbReference type="AlphaFoldDB" id="A0AAX2ZE10"/>
<dbReference type="PROSITE" id="PS51819">
    <property type="entry name" value="VOC"/>
    <property type="match status" value="1"/>
</dbReference>
<organism evidence="2 3">
    <name type="scientific">Terrisporobacter hibernicus</name>
    <dbReference type="NCBI Taxonomy" id="2813371"/>
    <lineage>
        <taxon>Bacteria</taxon>
        <taxon>Bacillati</taxon>
        <taxon>Bacillota</taxon>
        <taxon>Clostridia</taxon>
        <taxon>Peptostreptococcales</taxon>
        <taxon>Peptostreptococcaceae</taxon>
        <taxon>Terrisporobacter</taxon>
    </lineage>
</organism>
<dbReference type="InterPro" id="IPR025870">
    <property type="entry name" value="Glyoxalase-like_dom"/>
</dbReference>
<accession>A0AAX2ZE10</accession>
<dbReference type="KEGG" id="tem:JW646_15725"/>
<name>A0AAX2ZE10_9FIRM</name>
<dbReference type="InterPro" id="IPR037523">
    <property type="entry name" value="VOC_core"/>
</dbReference>
<dbReference type="PANTHER" id="PTHR36503:SF1">
    <property type="entry name" value="BLR2520 PROTEIN"/>
    <property type="match status" value="1"/>
</dbReference>
<feature type="domain" description="VOC" evidence="1">
    <location>
        <begin position="4"/>
        <end position="126"/>
    </location>
</feature>
<evidence type="ECO:0000313" key="2">
    <source>
        <dbReference type="EMBL" id="UEL47066.1"/>
    </source>
</evidence>
<dbReference type="Proteomes" id="UP001198983">
    <property type="component" value="Chromosome"/>
</dbReference>
<dbReference type="PANTHER" id="PTHR36503">
    <property type="entry name" value="BLR2520 PROTEIN"/>
    <property type="match status" value="1"/>
</dbReference>
<reference evidence="2 3" key="1">
    <citation type="journal article" date="2023" name="Int. J. Syst. Evol. Microbiol.">
        <title>Terrisporobacter hibernicus sp. nov., isolated from bovine faeces in Northern Ireland.</title>
        <authorList>
            <person name="Mitchell M."/>
            <person name="Nguyen S.V."/>
            <person name="Connor M."/>
            <person name="Fairley D.J."/>
            <person name="Donoghue O."/>
            <person name="Marshall H."/>
            <person name="Koolman L."/>
            <person name="McMullan G."/>
            <person name="Schaffer K.E."/>
            <person name="McGrath J.W."/>
            <person name="Fanning S."/>
        </authorList>
    </citation>
    <scope>NUCLEOTIDE SEQUENCE [LARGE SCALE GENOMIC DNA]</scope>
    <source>
        <strain evidence="2 3">MCA3</strain>
    </source>
</reference>
<sequence length="128" mass="14760">MKPEINLVTIWTDEIDKMKNFYNQVLGFRIKNDLGDYVEFENNGVRFAICLRKVMEGYSNEYTKKATGQSFELAFPCENPNDVDKSFNKLIAMGAISIQEPQNMPWNQRTALFADPDGNIHEIFAEII</sequence>
<dbReference type="InterPro" id="IPR029068">
    <property type="entry name" value="Glyas_Bleomycin-R_OHBP_Dase"/>
</dbReference>
<evidence type="ECO:0000313" key="3">
    <source>
        <dbReference type="Proteomes" id="UP001198983"/>
    </source>
</evidence>
<dbReference type="Gene3D" id="3.10.180.10">
    <property type="entry name" value="2,3-Dihydroxybiphenyl 1,2-Dioxygenase, domain 1"/>
    <property type="match status" value="1"/>
</dbReference>
<keyword evidence="3" id="KW-1185">Reference proteome</keyword>
<dbReference type="RefSeq" id="WP_074915776.1">
    <property type="nucleotide sequence ID" value="NZ_CP081135.1"/>
</dbReference>
<gene>
    <name evidence="2" type="ORF">JW646_15725</name>
</gene>
<proteinExistence type="predicted"/>
<dbReference type="SUPFAM" id="SSF54593">
    <property type="entry name" value="Glyoxalase/Bleomycin resistance protein/Dihydroxybiphenyl dioxygenase"/>
    <property type="match status" value="1"/>
</dbReference>
<evidence type="ECO:0000259" key="1">
    <source>
        <dbReference type="PROSITE" id="PS51819"/>
    </source>
</evidence>
<protein>
    <submittedName>
        <fullName evidence="2">VOC family protein</fullName>
    </submittedName>
</protein>
<dbReference type="EMBL" id="CP081135">
    <property type="protein sequence ID" value="UEL47066.1"/>
    <property type="molecule type" value="Genomic_DNA"/>
</dbReference>
<dbReference type="Pfam" id="PF12681">
    <property type="entry name" value="Glyoxalase_2"/>
    <property type="match status" value="1"/>
</dbReference>